<feature type="compositionally biased region" description="Basic and acidic residues" evidence="1">
    <location>
        <begin position="77"/>
        <end position="87"/>
    </location>
</feature>
<feature type="compositionally biased region" description="Polar residues" evidence="1">
    <location>
        <begin position="116"/>
        <end position="136"/>
    </location>
</feature>
<evidence type="ECO:0000313" key="2">
    <source>
        <dbReference type="Proteomes" id="UP000515156"/>
    </source>
</evidence>
<evidence type="ECO:0000313" key="3">
    <source>
        <dbReference type="RefSeq" id="XP_030048605.1"/>
    </source>
</evidence>
<name>A0A6P7XDC2_9AMPH</name>
<dbReference type="AlphaFoldDB" id="A0A6P7XDC2"/>
<keyword evidence="2" id="KW-1185">Reference proteome</keyword>
<gene>
    <name evidence="3" type="primary">LOC115462762</name>
</gene>
<proteinExistence type="predicted"/>
<accession>A0A6P7XDC2</accession>
<reference evidence="3" key="1">
    <citation type="submission" date="2025-08" db="UniProtKB">
        <authorList>
            <consortium name="RefSeq"/>
        </authorList>
    </citation>
    <scope>IDENTIFICATION</scope>
</reference>
<dbReference type="KEGG" id="muo:115462762"/>
<feature type="compositionally biased region" description="Polar residues" evidence="1">
    <location>
        <begin position="39"/>
        <end position="50"/>
    </location>
</feature>
<dbReference type="GeneID" id="115462762"/>
<protein>
    <submittedName>
        <fullName evidence="3">Uncharacterized protein LOC115462762</fullName>
    </submittedName>
</protein>
<sequence>MPEVRDAASPLLVRYLTEMPEVRDAASPLLGFINQVTQIEPQETSSNRTSEVIVIPSGTDSERDSLAEELPSTSNEQEQRCEDHPDWQRSPTPPVRYLTEMPEDRDAASPLLGAPQASTSRQQDSAPPQRQQREAQSVSFSISEASEEEEEEENDEETDNLGMRKKMELTISQLKEELEAMKNCLAQSEDKNEARYRELLDLINSNYKLLQKQNKTQFQALQDQNKIQFQALFQAVLTHKRTSSQH</sequence>
<feature type="compositionally biased region" description="Acidic residues" evidence="1">
    <location>
        <begin position="145"/>
        <end position="159"/>
    </location>
</feature>
<feature type="region of interest" description="Disordered" evidence="1">
    <location>
        <begin position="39"/>
        <end position="165"/>
    </location>
</feature>
<organism evidence="2 3">
    <name type="scientific">Microcaecilia unicolor</name>
    <dbReference type="NCBI Taxonomy" id="1415580"/>
    <lineage>
        <taxon>Eukaryota</taxon>
        <taxon>Metazoa</taxon>
        <taxon>Chordata</taxon>
        <taxon>Craniata</taxon>
        <taxon>Vertebrata</taxon>
        <taxon>Euteleostomi</taxon>
        <taxon>Amphibia</taxon>
        <taxon>Gymnophiona</taxon>
        <taxon>Siphonopidae</taxon>
        <taxon>Microcaecilia</taxon>
    </lineage>
</organism>
<evidence type="ECO:0000256" key="1">
    <source>
        <dbReference type="SAM" id="MobiDB-lite"/>
    </source>
</evidence>
<dbReference type="RefSeq" id="XP_030048605.1">
    <property type="nucleotide sequence ID" value="XM_030192745.1"/>
</dbReference>
<dbReference type="Proteomes" id="UP000515156">
    <property type="component" value="Chromosome 2"/>
</dbReference>
<dbReference type="InParanoid" id="A0A6P7XDC2"/>